<evidence type="ECO:0000256" key="8">
    <source>
        <dbReference type="ARBA" id="ARBA00023125"/>
    </source>
</evidence>
<dbReference type="Gene3D" id="1.10.1670.10">
    <property type="entry name" value="Helix-hairpin-Helix base-excision DNA repair enzymes (C-terminal)"/>
    <property type="match status" value="1"/>
</dbReference>
<feature type="binding site" evidence="12">
    <location>
        <position position="220"/>
    </location>
    <ligand>
        <name>[4Fe-4S] cluster</name>
        <dbReference type="ChEBI" id="CHEBI:49883"/>
    </ligand>
</feature>
<evidence type="ECO:0000256" key="3">
    <source>
        <dbReference type="ARBA" id="ARBA00022723"/>
    </source>
</evidence>
<dbReference type="Proteomes" id="UP000179266">
    <property type="component" value="Unassembled WGS sequence"/>
</dbReference>
<keyword evidence="14" id="KW-0255">Endonuclease</keyword>
<dbReference type="PANTHER" id="PTHR10359:SF18">
    <property type="entry name" value="ENDONUCLEASE III"/>
    <property type="match status" value="1"/>
</dbReference>
<dbReference type="GO" id="GO:0006285">
    <property type="term" value="P:base-excision repair, AP site formation"/>
    <property type="evidence" value="ECO:0007669"/>
    <property type="project" value="TreeGrafter"/>
</dbReference>
<evidence type="ECO:0000256" key="5">
    <source>
        <dbReference type="ARBA" id="ARBA00022801"/>
    </source>
</evidence>
<keyword evidence="6 12" id="KW-0408">Iron</keyword>
<dbReference type="FunFam" id="1.10.1670.10:FF:000001">
    <property type="entry name" value="Endonuclease III"/>
    <property type="match status" value="1"/>
</dbReference>
<dbReference type="GO" id="GO:0019104">
    <property type="term" value="F:DNA N-glycosylase activity"/>
    <property type="evidence" value="ECO:0007669"/>
    <property type="project" value="UniProtKB-UniRule"/>
</dbReference>
<dbReference type="HAMAP" id="MF_00942">
    <property type="entry name" value="Nth"/>
    <property type="match status" value="1"/>
</dbReference>
<keyword evidence="3 12" id="KW-0479">Metal-binding</keyword>
<keyword evidence="7 12" id="KW-0411">Iron-sulfur</keyword>
<dbReference type="PIRSF" id="PIRSF001435">
    <property type="entry name" value="Nth"/>
    <property type="match status" value="1"/>
</dbReference>
<keyword evidence="4 12" id="KW-0227">DNA damage</keyword>
<dbReference type="InterPro" id="IPR003265">
    <property type="entry name" value="HhH-GPD_domain"/>
</dbReference>
<dbReference type="Pfam" id="PF10576">
    <property type="entry name" value="EndIII_4Fe-2S"/>
    <property type="match status" value="1"/>
</dbReference>
<dbReference type="FunFam" id="1.10.340.30:FF:000001">
    <property type="entry name" value="Endonuclease III"/>
    <property type="match status" value="1"/>
</dbReference>
<dbReference type="SMART" id="SM00478">
    <property type="entry name" value="ENDO3c"/>
    <property type="match status" value="1"/>
</dbReference>
<dbReference type="InterPro" id="IPR011257">
    <property type="entry name" value="DNA_glycosylase"/>
</dbReference>
<dbReference type="NCBIfam" id="TIGR01083">
    <property type="entry name" value="nth"/>
    <property type="match status" value="1"/>
</dbReference>
<gene>
    <name evidence="12" type="primary">nth</name>
    <name evidence="14" type="ORF">A2161_14530</name>
</gene>
<organism evidence="14 15">
    <name type="scientific">Candidatus Schekmanbacteria bacterium RBG_13_48_7</name>
    <dbReference type="NCBI Taxonomy" id="1817878"/>
    <lineage>
        <taxon>Bacteria</taxon>
        <taxon>Candidatus Schekmaniibacteriota</taxon>
    </lineage>
</organism>
<keyword evidence="8 12" id="KW-0238">DNA-binding</keyword>
<reference evidence="14 15" key="1">
    <citation type="journal article" date="2016" name="Nat. Commun.">
        <title>Thousands of microbial genomes shed light on interconnected biogeochemical processes in an aquifer system.</title>
        <authorList>
            <person name="Anantharaman K."/>
            <person name="Brown C.T."/>
            <person name="Hug L.A."/>
            <person name="Sharon I."/>
            <person name="Castelle C.J."/>
            <person name="Probst A.J."/>
            <person name="Thomas B.C."/>
            <person name="Singh A."/>
            <person name="Wilkins M.J."/>
            <person name="Karaoz U."/>
            <person name="Brodie E.L."/>
            <person name="Williams K.H."/>
            <person name="Hubbard S.S."/>
            <person name="Banfield J.F."/>
        </authorList>
    </citation>
    <scope>NUCLEOTIDE SEQUENCE [LARGE SCALE GENOMIC DNA]</scope>
</reference>
<sequence length="227" mass="25526">MYNFVKTEKNSMKESMNELQKRVLSIIDILKKTYPGATTALLHKSPLQLLVATILSAQCTDERVNKVTPALFKKYLTAKAFAETSQEELENDIRSTGFFRNKAKSIRNCCKVLHEQYNGKVPDSMELLVKLPGIGRKTANVVLGNAFGQPAITVDTHVKRLSQRLKFTGQSNPDKIEFDLQKIIPEKDWLLVSESLILHGRNICHARKPNCVECPINKLCPSSTALK</sequence>
<dbReference type="PANTHER" id="PTHR10359">
    <property type="entry name" value="A/G-SPECIFIC ADENINE GLYCOSYLASE/ENDONUCLEASE III"/>
    <property type="match status" value="1"/>
</dbReference>
<keyword evidence="5 12" id="KW-0378">Hydrolase</keyword>
<keyword evidence="10 12" id="KW-0456">Lyase</keyword>
<evidence type="ECO:0000256" key="1">
    <source>
        <dbReference type="ARBA" id="ARBA00008343"/>
    </source>
</evidence>
<comment type="catalytic activity">
    <reaction evidence="12">
        <text>2'-deoxyribonucleotide-(2'-deoxyribose 5'-phosphate)-2'-deoxyribonucleotide-DNA = a 3'-end 2'-deoxyribonucleotide-(2,3-dehydro-2,3-deoxyribose 5'-phosphate)-DNA + a 5'-end 5'-phospho-2'-deoxyribonucleoside-DNA + H(+)</text>
        <dbReference type="Rhea" id="RHEA:66592"/>
        <dbReference type="Rhea" id="RHEA-COMP:13180"/>
        <dbReference type="Rhea" id="RHEA-COMP:16897"/>
        <dbReference type="Rhea" id="RHEA-COMP:17067"/>
        <dbReference type="ChEBI" id="CHEBI:15378"/>
        <dbReference type="ChEBI" id="CHEBI:136412"/>
        <dbReference type="ChEBI" id="CHEBI:157695"/>
        <dbReference type="ChEBI" id="CHEBI:167181"/>
        <dbReference type="EC" id="4.2.99.18"/>
    </reaction>
</comment>
<evidence type="ECO:0000256" key="2">
    <source>
        <dbReference type="ARBA" id="ARBA00022485"/>
    </source>
</evidence>
<dbReference type="Gene3D" id="1.10.340.30">
    <property type="entry name" value="Hypothetical protein, domain 2"/>
    <property type="match status" value="1"/>
</dbReference>
<dbReference type="GO" id="GO:0003677">
    <property type="term" value="F:DNA binding"/>
    <property type="evidence" value="ECO:0007669"/>
    <property type="project" value="UniProtKB-UniRule"/>
</dbReference>
<dbReference type="InterPro" id="IPR003651">
    <property type="entry name" value="Endonuclease3_FeS-loop_motif"/>
</dbReference>
<dbReference type="Pfam" id="PF00730">
    <property type="entry name" value="HhH-GPD"/>
    <property type="match status" value="1"/>
</dbReference>
<dbReference type="GO" id="GO:0140078">
    <property type="term" value="F:class I DNA-(apurinic or apyrimidinic site) endonuclease activity"/>
    <property type="evidence" value="ECO:0007669"/>
    <property type="project" value="UniProtKB-EC"/>
</dbReference>
<evidence type="ECO:0000256" key="12">
    <source>
        <dbReference type="HAMAP-Rule" id="MF_00942"/>
    </source>
</evidence>
<keyword evidence="2 12" id="KW-0004">4Fe-4S</keyword>
<feature type="binding site" evidence="12">
    <location>
        <position position="204"/>
    </location>
    <ligand>
        <name>[4Fe-4S] cluster</name>
        <dbReference type="ChEBI" id="CHEBI:49883"/>
    </ligand>
</feature>
<evidence type="ECO:0000313" key="14">
    <source>
        <dbReference type="EMBL" id="OGL44060.1"/>
    </source>
</evidence>
<evidence type="ECO:0000256" key="11">
    <source>
        <dbReference type="ARBA" id="ARBA00023295"/>
    </source>
</evidence>
<protein>
    <recommendedName>
        <fullName evidence="12">Endonuclease III</fullName>
        <ecNumber evidence="12">4.2.99.18</ecNumber>
    </recommendedName>
    <alternativeName>
        <fullName evidence="12">DNA-(apurinic or apyrimidinic site) lyase</fullName>
    </alternativeName>
</protein>
<dbReference type="CDD" id="cd00056">
    <property type="entry name" value="ENDO3c"/>
    <property type="match status" value="1"/>
</dbReference>
<dbReference type="GO" id="GO:0051539">
    <property type="term" value="F:4 iron, 4 sulfur cluster binding"/>
    <property type="evidence" value="ECO:0007669"/>
    <property type="project" value="UniProtKB-UniRule"/>
</dbReference>
<dbReference type="InterPro" id="IPR005759">
    <property type="entry name" value="Nth"/>
</dbReference>
<keyword evidence="11 12" id="KW-0326">Glycosidase</keyword>
<dbReference type="PROSITE" id="PS01155">
    <property type="entry name" value="ENDONUCLEASE_III_2"/>
    <property type="match status" value="1"/>
</dbReference>
<keyword evidence="14" id="KW-0540">Nuclease</keyword>
<evidence type="ECO:0000313" key="15">
    <source>
        <dbReference type="Proteomes" id="UP000179266"/>
    </source>
</evidence>
<dbReference type="InterPro" id="IPR023170">
    <property type="entry name" value="HhH_base_excis_C"/>
</dbReference>
<comment type="similarity">
    <text evidence="1 12">Belongs to the Nth/MutY family.</text>
</comment>
<keyword evidence="9 12" id="KW-0234">DNA repair</keyword>
<dbReference type="AlphaFoldDB" id="A0A1F7RRU2"/>
<evidence type="ECO:0000256" key="7">
    <source>
        <dbReference type="ARBA" id="ARBA00023014"/>
    </source>
</evidence>
<evidence type="ECO:0000256" key="6">
    <source>
        <dbReference type="ARBA" id="ARBA00023004"/>
    </source>
</evidence>
<dbReference type="GO" id="GO:0046872">
    <property type="term" value="F:metal ion binding"/>
    <property type="evidence" value="ECO:0007669"/>
    <property type="project" value="UniProtKB-KW"/>
</dbReference>
<comment type="cofactor">
    <cofactor evidence="12">
        <name>[4Fe-4S] cluster</name>
        <dbReference type="ChEBI" id="CHEBI:49883"/>
    </cofactor>
    <text evidence="12">Binds 1 [4Fe-4S] cluster.</text>
</comment>
<dbReference type="InterPro" id="IPR004036">
    <property type="entry name" value="Endonuclease-III-like_CS2"/>
</dbReference>
<dbReference type="EMBL" id="MGDD01000242">
    <property type="protein sequence ID" value="OGL44060.1"/>
    <property type="molecule type" value="Genomic_DNA"/>
</dbReference>
<evidence type="ECO:0000256" key="10">
    <source>
        <dbReference type="ARBA" id="ARBA00023239"/>
    </source>
</evidence>
<feature type="binding site" evidence="12">
    <location>
        <position position="214"/>
    </location>
    <ligand>
        <name>[4Fe-4S] cluster</name>
        <dbReference type="ChEBI" id="CHEBI:49883"/>
    </ligand>
</feature>
<name>A0A1F7RRU2_9BACT</name>
<evidence type="ECO:0000256" key="4">
    <source>
        <dbReference type="ARBA" id="ARBA00022763"/>
    </source>
</evidence>
<dbReference type="SMART" id="SM00525">
    <property type="entry name" value="FES"/>
    <property type="match status" value="1"/>
</dbReference>
<evidence type="ECO:0000259" key="13">
    <source>
        <dbReference type="SMART" id="SM00478"/>
    </source>
</evidence>
<dbReference type="Pfam" id="PF00633">
    <property type="entry name" value="HHH"/>
    <property type="match status" value="1"/>
</dbReference>
<feature type="domain" description="HhH-GPD" evidence="13">
    <location>
        <begin position="55"/>
        <end position="202"/>
    </location>
</feature>
<dbReference type="SUPFAM" id="SSF48150">
    <property type="entry name" value="DNA-glycosylase"/>
    <property type="match status" value="1"/>
</dbReference>
<comment type="function">
    <text evidence="12">DNA repair enzyme that has both DNA N-glycosylase activity and AP-lyase activity. The DNA N-glycosylase activity releases various damaged pyrimidines from DNA by cleaving the N-glycosidic bond, leaving an AP (apurinic/apyrimidinic) site. The AP-lyase activity cleaves the phosphodiester bond 3' to the AP site by a beta-elimination, leaving a 3'-terminal unsaturated sugar and a product with a terminal 5'-phosphate.</text>
</comment>
<dbReference type="EC" id="4.2.99.18" evidence="12"/>
<feature type="binding site" evidence="12">
    <location>
        <position position="211"/>
    </location>
    <ligand>
        <name>[4Fe-4S] cluster</name>
        <dbReference type="ChEBI" id="CHEBI:49883"/>
    </ligand>
</feature>
<evidence type="ECO:0000256" key="9">
    <source>
        <dbReference type="ARBA" id="ARBA00023204"/>
    </source>
</evidence>
<proteinExistence type="inferred from homology"/>
<comment type="caution">
    <text evidence="14">The sequence shown here is derived from an EMBL/GenBank/DDBJ whole genome shotgun (WGS) entry which is preliminary data.</text>
</comment>
<dbReference type="InterPro" id="IPR000445">
    <property type="entry name" value="HhH_motif"/>
</dbReference>
<accession>A0A1F7RRU2</accession>